<dbReference type="Proteomes" id="UP000790709">
    <property type="component" value="Unassembled WGS sequence"/>
</dbReference>
<evidence type="ECO:0000313" key="1">
    <source>
        <dbReference type="EMBL" id="KAH7917204.1"/>
    </source>
</evidence>
<protein>
    <submittedName>
        <fullName evidence="1">Uncharacterized protein</fullName>
    </submittedName>
</protein>
<accession>A0ACB8AVC8</accession>
<proteinExistence type="predicted"/>
<organism evidence="1 2">
    <name type="scientific">Leucogyrophana mollusca</name>
    <dbReference type="NCBI Taxonomy" id="85980"/>
    <lineage>
        <taxon>Eukaryota</taxon>
        <taxon>Fungi</taxon>
        <taxon>Dikarya</taxon>
        <taxon>Basidiomycota</taxon>
        <taxon>Agaricomycotina</taxon>
        <taxon>Agaricomycetes</taxon>
        <taxon>Agaricomycetidae</taxon>
        <taxon>Boletales</taxon>
        <taxon>Boletales incertae sedis</taxon>
        <taxon>Leucogyrophana</taxon>
    </lineage>
</organism>
<dbReference type="EMBL" id="MU267191">
    <property type="protein sequence ID" value="KAH7917204.1"/>
    <property type="molecule type" value="Genomic_DNA"/>
</dbReference>
<comment type="caution">
    <text evidence="1">The sequence shown here is derived from an EMBL/GenBank/DDBJ whole genome shotgun (WGS) entry which is preliminary data.</text>
</comment>
<gene>
    <name evidence="1" type="ORF">BV22DRAFT_1026831</name>
</gene>
<feature type="non-terminal residue" evidence="1">
    <location>
        <position position="1"/>
    </location>
</feature>
<name>A0ACB8AVC8_9AGAM</name>
<sequence length="231" mass="25891">KWTSPIYGFYHSVPTIEYVNSHCCHTFRCASRSCTYQCCHYLDTSDANSTGNLRKHLRLFCGTEALVAAEQMNNVNDVRENIVKGLNESGSITASFERKGKGKVTYSNCQHTRAETRTEISLMKTGRPEYYLPSLSTVACNVKTVFAGTRQRIAKLLQEHNGELNFATDAWTLPNHRAYVAVTVHLEVKGEPLCMILDVVEVEKLHTGIELASTFAKMLEDFGISEKVCLT</sequence>
<keyword evidence="2" id="KW-1185">Reference proteome</keyword>
<evidence type="ECO:0000313" key="2">
    <source>
        <dbReference type="Proteomes" id="UP000790709"/>
    </source>
</evidence>
<reference evidence="1" key="1">
    <citation type="journal article" date="2021" name="New Phytol.">
        <title>Evolutionary innovations through gain and loss of genes in the ectomycorrhizal Boletales.</title>
        <authorList>
            <person name="Wu G."/>
            <person name="Miyauchi S."/>
            <person name="Morin E."/>
            <person name="Kuo A."/>
            <person name="Drula E."/>
            <person name="Varga T."/>
            <person name="Kohler A."/>
            <person name="Feng B."/>
            <person name="Cao Y."/>
            <person name="Lipzen A."/>
            <person name="Daum C."/>
            <person name="Hundley H."/>
            <person name="Pangilinan J."/>
            <person name="Johnson J."/>
            <person name="Barry K."/>
            <person name="LaButti K."/>
            <person name="Ng V."/>
            <person name="Ahrendt S."/>
            <person name="Min B."/>
            <person name="Choi I.G."/>
            <person name="Park H."/>
            <person name="Plett J.M."/>
            <person name="Magnuson J."/>
            <person name="Spatafora J.W."/>
            <person name="Nagy L.G."/>
            <person name="Henrissat B."/>
            <person name="Grigoriev I.V."/>
            <person name="Yang Z.L."/>
            <person name="Xu J."/>
            <person name="Martin F.M."/>
        </authorList>
    </citation>
    <scope>NUCLEOTIDE SEQUENCE</scope>
    <source>
        <strain evidence="1">KUC20120723A-06</strain>
    </source>
</reference>